<name>A0ABN6H066_9BACT</name>
<organism evidence="2 3">
    <name type="scientific">Haloferula helveola</name>
    <dbReference type="NCBI Taxonomy" id="490095"/>
    <lineage>
        <taxon>Bacteria</taxon>
        <taxon>Pseudomonadati</taxon>
        <taxon>Verrucomicrobiota</taxon>
        <taxon>Verrucomicrobiia</taxon>
        <taxon>Verrucomicrobiales</taxon>
        <taxon>Verrucomicrobiaceae</taxon>
        <taxon>Haloferula</taxon>
    </lineage>
</organism>
<feature type="compositionally biased region" description="Gly residues" evidence="1">
    <location>
        <begin position="588"/>
        <end position="606"/>
    </location>
</feature>
<proteinExistence type="predicted"/>
<dbReference type="InterPro" id="IPR012334">
    <property type="entry name" value="Pectin_lyas_fold"/>
</dbReference>
<dbReference type="PANTHER" id="PTHR11319:SF35">
    <property type="entry name" value="OUTER MEMBRANE PROTEIN PMPC-RELATED"/>
    <property type="match status" value="1"/>
</dbReference>
<dbReference type="InterPro" id="IPR011050">
    <property type="entry name" value="Pectin_lyase_fold/virulence"/>
</dbReference>
<gene>
    <name evidence="2" type="ORF">HAHE_08140</name>
</gene>
<accession>A0ABN6H066</accession>
<dbReference type="SUPFAM" id="SSF51126">
    <property type="entry name" value="Pectin lyase-like"/>
    <property type="match status" value="2"/>
</dbReference>
<sequence>MIPALMKQCSSPTPIVCLIPLFGVLLLDPSPAAEIVVTTNLDSVGDPAGPPAGSLRKAVEDAQPGDTITFAPALSGATIALDGQAISANKSLTIDASALADPVSIDAGGSSRVLETTAIASVTLRKLVLADGDAMTTGNGGAVYSQGNLYLEETTITGSSADNGGAIFQEGNDFSLSACTLSGNSASSFGGAIFVSSVLDLDTCTLANNSSGVNGGAIYLDSGAPLVASSCTISGNETGPGAAIAGPSAVTLNRTILAGNLNDSAMESNLSVLAVNPIGMNFIGDTGGLPNLGTPGIDYLTGDPMLGPLGDHGGPTATMLPLAGSPVIDATVDWWLPPFDQRGLPRPKDGDGDGLARTDIGAVEYYLGTVDTATDENDSPAGTLLSLREAVADHSLDGIVFAPALSGATILLDHGPLVIDRSLAVDASGLVDPVVIDAGGLSRVMQVNPSRVATLEGVVITGGRTADGSGTAPGQKAAPGGGILNLGTLTLREVTITGNTTGRGYEQAEGGIVGPGGRGGGISNAGTLVIERSSISGNSTGRGGNGLATAPGWEGYGYDGADGGSGGGIDQQGGSLQIHNSTIAGNTTGAGGNGGDAGSGGDGGHGAGIHISGGTLLVTETTISGNATGSGNPVGGTGGGSRGQGGAVYLGAATNLSIVGSIAAANLPEDVAGPGALSLDGPNLIGGDPVLAPLGDYGGATATMPPLPGCPAIDAWGGLGPEQSPTDQRGLPRLVGDGVDLGAVESQGLLSDLGLFWDSDFDGDGNGFGAEYALGTNPSVADPGNSRNLTAPRINGSGERKMFFGLNPAAGPHTIWILSRSPDLSPGSFVPIFRYDGSTDLLEVQPGIEARFTPAYAPGMIQVTDTNQPMSRAFYRVEARLVPPSP</sequence>
<dbReference type="Gene3D" id="2.160.20.10">
    <property type="entry name" value="Single-stranded right-handed beta-helix, Pectin lyase-like"/>
    <property type="match status" value="1"/>
</dbReference>
<dbReference type="InterPro" id="IPR059226">
    <property type="entry name" value="Choice_anch_Q_dom"/>
</dbReference>
<dbReference type="EMBL" id="AP024702">
    <property type="protein sequence ID" value="BCX46906.1"/>
    <property type="molecule type" value="Genomic_DNA"/>
</dbReference>
<feature type="region of interest" description="Disordered" evidence="1">
    <location>
        <begin position="582"/>
        <end position="606"/>
    </location>
</feature>
<evidence type="ECO:0000313" key="2">
    <source>
        <dbReference type="EMBL" id="BCX46906.1"/>
    </source>
</evidence>
<dbReference type="NCBIfam" id="NF041518">
    <property type="entry name" value="choice_anch_Q"/>
    <property type="match status" value="2"/>
</dbReference>
<protein>
    <submittedName>
        <fullName evidence="2">Polymorphic outermembrane protein</fullName>
    </submittedName>
</protein>
<dbReference type="PANTHER" id="PTHR11319">
    <property type="entry name" value="G PROTEIN-COUPLED RECEPTOR-RELATED"/>
    <property type="match status" value="1"/>
</dbReference>
<evidence type="ECO:0000313" key="3">
    <source>
        <dbReference type="Proteomes" id="UP001374893"/>
    </source>
</evidence>
<dbReference type="Proteomes" id="UP001374893">
    <property type="component" value="Chromosome"/>
</dbReference>
<keyword evidence="3" id="KW-1185">Reference proteome</keyword>
<reference evidence="2 3" key="1">
    <citation type="submission" date="2021-06" db="EMBL/GenBank/DDBJ databases">
        <title>Complete genome of Haloferula helveola possessing various polysaccharide degrading enzymes.</title>
        <authorList>
            <person name="Takami H."/>
            <person name="Huang C."/>
            <person name="Hamasaki K."/>
        </authorList>
    </citation>
    <scope>NUCLEOTIDE SEQUENCE [LARGE SCALE GENOMIC DNA]</scope>
    <source>
        <strain evidence="2 3">CN-1</strain>
    </source>
</reference>
<evidence type="ECO:0000256" key="1">
    <source>
        <dbReference type="SAM" id="MobiDB-lite"/>
    </source>
</evidence>